<keyword evidence="2" id="KW-1185">Reference proteome</keyword>
<accession>A0ABV1ND95</accession>
<dbReference type="RefSeq" id="WP_349760969.1">
    <property type="nucleotide sequence ID" value="NZ_JBEGCJ010000002.1"/>
</dbReference>
<gene>
    <name evidence="1" type="ORF">ABE960_04090</name>
</gene>
<reference evidence="1 2" key="1">
    <citation type="submission" date="2024-05" db="EMBL/GenBank/DDBJ databases">
        <title>Halomonas sp. SSM6 16S ribosomal RNA gene Genome sequencing and assembly.</title>
        <authorList>
            <person name="Yook S."/>
        </authorList>
    </citation>
    <scope>NUCLEOTIDE SEQUENCE [LARGE SCALE GENOMIC DNA]</scope>
    <source>
        <strain evidence="1 2">SSM6</strain>
    </source>
</reference>
<dbReference type="Proteomes" id="UP001442468">
    <property type="component" value="Unassembled WGS sequence"/>
</dbReference>
<name>A0ABV1ND95_9GAMM</name>
<dbReference type="EMBL" id="JBEGCJ010000002">
    <property type="protein sequence ID" value="MEQ6916705.1"/>
    <property type="molecule type" value="Genomic_DNA"/>
</dbReference>
<organism evidence="1 2">
    <name type="scientific">Halomonas aquatica</name>
    <dbReference type="NCBI Taxonomy" id="3151123"/>
    <lineage>
        <taxon>Bacteria</taxon>
        <taxon>Pseudomonadati</taxon>
        <taxon>Pseudomonadota</taxon>
        <taxon>Gammaproteobacteria</taxon>
        <taxon>Oceanospirillales</taxon>
        <taxon>Halomonadaceae</taxon>
        <taxon>Halomonas</taxon>
    </lineage>
</organism>
<comment type="caution">
    <text evidence="1">The sequence shown here is derived from an EMBL/GenBank/DDBJ whole genome shotgun (WGS) entry which is preliminary data.</text>
</comment>
<evidence type="ECO:0000313" key="1">
    <source>
        <dbReference type="EMBL" id="MEQ6916705.1"/>
    </source>
</evidence>
<protein>
    <submittedName>
        <fullName evidence="1">Uncharacterized protein</fullName>
    </submittedName>
</protein>
<sequence>MIFRTLSLLRSLQGAQHSVTDAQARIQQACDYRWLRGQLVHGIIGEHETRLADGTPATSVVVPFVATPERRRGGRWPDDPAERERCFVEGAHACRAAGAPGYRKLESLSQGVAQGGMSVLKDAARLKYLVDQQALRLTWRRVEALPPDLARKLGRRLAVAGSERHGLFLLDVRLPASPREVSLNGDWLDHCLDRYRRILSPPHVRPS</sequence>
<evidence type="ECO:0000313" key="2">
    <source>
        <dbReference type="Proteomes" id="UP001442468"/>
    </source>
</evidence>
<proteinExistence type="predicted"/>